<dbReference type="RefSeq" id="WP_344189056.1">
    <property type="nucleotide sequence ID" value="NZ_BAAARN010000001.1"/>
</dbReference>
<proteinExistence type="predicted"/>
<protein>
    <recommendedName>
        <fullName evidence="3">Secreted protein</fullName>
    </recommendedName>
</protein>
<evidence type="ECO:0008006" key="3">
    <source>
        <dbReference type="Google" id="ProtNLM"/>
    </source>
</evidence>
<reference evidence="1 2" key="1">
    <citation type="journal article" date="2019" name="Int. J. Syst. Evol. Microbiol.">
        <title>The Global Catalogue of Microorganisms (GCM) 10K type strain sequencing project: providing services to taxonomists for standard genome sequencing and annotation.</title>
        <authorList>
            <consortium name="The Broad Institute Genomics Platform"/>
            <consortium name="The Broad Institute Genome Sequencing Center for Infectious Disease"/>
            <person name="Wu L."/>
            <person name="Ma J."/>
        </authorList>
    </citation>
    <scope>NUCLEOTIDE SEQUENCE [LARGE SCALE GENOMIC DNA]</scope>
    <source>
        <strain evidence="1 2">JCM 16378</strain>
    </source>
</reference>
<organism evidence="1 2">
    <name type="scientific">Pedococcus aerophilus</name>
    <dbReference type="NCBI Taxonomy" id="436356"/>
    <lineage>
        <taxon>Bacteria</taxon>
        <taxon>Bacillati</taxon>
        <taxon>Actinomycetota</taxon>
        <taxon>Actinomycetes</taxon>
        <taxon>Micrococcales</taxon>
        <taxon>Intrasporangiaceae</taxon>
        <taxon>Pedococcus</taxon>
    </lineage>
</organism>
<gene>
    <name evidence="1" type="ORF">GCM10009867_00240</name>
</gene>
<comment type="caution">
    <text evidence="1">The sequence shown here is derived from an EMBL/GenBank/DDBJ whole genome shotgun (WGS) entry which is preliminary data.</text>
</comment>
<keyword evidence="2" id="KW-1185">Reference proteome</keyword>
<accession>A0ABN3UBV8</accession>
<dbReference type="Proteomes" id="UP001501326">
    <property type="component" value="Unassembled WGS sequence"/>
</dbReference>
<evidence type="ECO:0000313" key="1">
    <source>
        <dbReference type="EMBL" id="GAA2729927.1"/>
    </source>
</evidence>
<dbReference type="EMBL" id="BAAARN010000001">
    <property type="protein sequence ID" value="GAA2729927.1"/>
    <property type="molecule type" value="Genomic_DNA"/>
</dbReference>
<dbReference type="InterPro" id="IPR046165">
    <property type="entry name" value="DUF6167"/>
</dbReference>
<sequence length="107" mass="11154">MARLFWLGLGAAAGVYAVRRVGKAAQAYTPAGVADGLSDFGDGLRELAAAVREGMAEREGELRLALGIDAGTADDPEASAARLDAASARALLDDPTGRREDRDLRAR</sequence>
<dbReference type="Pfam" id="PF19664">
    <property type="entry name" value="DUF6167"/>
    <property type="match status" value="1"/>
</dbReference>
<name>A0ABN3UBV8_9MICO</name>
<evidence type="ECO:0000313" key="2">
    <source>
        <dbReference type="Proteomes" id="UP001501326"/>
    </source>
</evidence>